<comment type="similarity">
    <text evidence="6">Belongs to the RNA polymerase beta chain family.</text>
</comment>
<dbReference type="Gene3D" id="1.10.10.10">
    <property type="entry name" value="Winged helix-like DNA-binding domain superfamily/Winged helix DNA-binding domain"/>
    <property type="match status" value="2"/>
</dbReference>
<sequence length="1148" mass="127316">MSATGSRESARLCRYVIREHFGPIVEDDYYETNNDEILARLKFGTYEAIATGWNDSIAEQVIHTLLLHGQILAGDLLDSIATQQEHDMTNTGPVRSGSSKPVDKYRAMKASSTLVRLLQDSYVRPSTAMQHVSRRDREIAHEAALRKSFKGIPTAKTLREFKMKVAHFIDEEDSRESEAPDQATNDTRLGLKRKATTTSPQAKRSRKDYHVDGSVEPQDDSVMWDVDRNVWLRVNYDRFNVQIRNDIIVRAVSQKFNPTTGELFRAILANDRPGTLRCELDERSNPVSINTIVQSLPAGFKVQRGLDKRSLLDNRGDSQPTVPELVADYIAILAGQDNISSTVQSTRFLAPFGTTTTTSASGIAKVPTTVTIEYGNILRSLQLQLVIDVVNLRFGAMAGRIFKILLERGKLEEKHISKIGLLSMGETRDLCARMFAASLLSLQEVPKSNERNPQRTFFLWFVDFRKCKTWLSDHYCKTIGCLIQRRLFERSRKSLLLRKLERSDVKEDTDGLLTDWERESLAILHTVLESLATVETNQLIDALRDNIKAEVYKQPMLSAQDADSSQSLRLDSIKPEVLGESSETSISQSSSHNLQLSSKPPNETLATQQSSPSVSETRVQDSSSTHRPEPVNNVAETESVTDQSTDGGLMRSENQSSAILKGPKSCETAENESIEPQKQQEQLESSIQDPDTAGQAAPHTDEGVIQGVPQDRSKLTESKMLTEAKEASLDTKLAVPDSANAPASPLRRKLSQLQKPLKHRVSVKKDHSSSGQVPNPGSEEADPGKKEQAPEVPLKHTQHRVVMFSNNTAQEKGAMNSVPDPLSYASKQSALESNAKQSLFPEVRHDTMYFNPEHRQPEKPLTHGDVRRIYAELLAERDAQRAKKLPNRLGNFVRKIKGRKGDASTSSTEPRTKSNSSSDRSDEPRQGHDAQLQPLDIADTEMLRVVIDGCDAKSPRPKEPLPVLNVGEYGKAVQFSMPTPDPARESVAEVPAIALTTPSIPSSLDGAAAGPADIRHSAESSPRIPVKETKRKLDTSSEEVEKPRRRKRCTDVALDVTNLAQALTKDEYAGSARLPASSCEESKAQPRDSLVNNASRRPKSLRTTTRFGPSQENGSPKKSVRFSAIEQLINSPQKAGLPRRQLRASALR</sequence>
<feature type="region of interest" description="Disordered" evidence="7">
    <location>
        <begin position="885"/>
        <end position="937"/>
    </location>
</feature>
<evidence type="ECO:0000313" key="11">
    <source>
        <dbReference type="Proteomes" id="UP001219567"/>
    </source>
</evidence>
<evidence type="ECO:0000256" key="5">
    <source>
        <dbReference type="ARBA" id="ARBA00025127"/>
    </source>
</evidence>
<keyword evidence="3 6" id="KW-0804">Transcription</keyword>
<dbReference type="InterPro" id="IPR039748">
    <property type="entry name" value="RPC3"/>
</dbReference>
<proteinExistence type="inferred from homology"/>
<dbReference type="PANTHER" id="PTHR12949">
    <property type="entry name" value="RNA POLYMERASE III DNA DIRECTED -RELATED"/>
    <property type="match status" value="1"/>
</dbReference>
<evidence type="ECO:0000259" key="9">
    <source>
        <dbReference type="Pfam" id="PF22536"/>
    </source>
</evidence>
<protein>
    <recommendedName>
        <fullName evidence="6">DNA-directed RNA polymerase III subunit RPC3</fullName>
        <shortName evidence="6">RNA polymerase III subunit C3</shortName>
    </recommendedName>
</protein>
<reference evidence="10 11" key="1">
    <citation type="submission" date="2023-03" db="EMBL/GenBank/DDBJ databases">
        <title>Mating type loci evolution in Malassezia.</title>
        <authorList>
            <person name="Coelho M.A."/>
        </authorList>
    </citation>
    <scope>NUCLEOTIDE SEQUENCE [LARGE SCALE GENOMIC DNA]</scope>
    <source>
        <strain evidence="10 11">CBS 9725</strain>
    </source>
</reference>
<dbReference type="GO" id="GO:0005666">
    <property type="term" value="C:RNA polymerase III complex"/>
    <property type="evidence" value="ECO:0007669"/>
    <property type="project" value="UniProtKB-UniRule"/>
</dbReference>
<dbReference type="GO" id="GO:0006351">
    <property type="term" value="P:DNA-templated transcription"/>
    <property type="evidence" value="ECO:0007669"/>
    <property type="project" value="InterPro"/>
</dbReference>
<evidence type="ECO:0000259" key="8">
    <source>
        <dbReference type="Pfam" id="PF05645"/>
    </source>
</evidence>
<feature type="compositionally biased region" description="Basic and acidic residues" evidence="7">
    <location>
        <begin position="919"/>
        <end position="928"/>
    </location>
</feature>
<feature type="compositionally biased region" description="Polar residues" evidence="7">
    <location>
        <begin position="674"/>
        <end position="689"/>
    </location>
</feature>
<evidence type="ECO:0000256" key="6">
    <source>
        <dbReference type="RuleBase" id="RU367076"/>
    </source>
</evidence>
<dbReference type="InterPro" id="IPR036388">
    <property type="entry name" value="WH-like_DNA-bd_sf"/>
</dbReference>
<name>A0AAJ5YYX1_9BASI</name>
<comment type="subcellular location">
    <subcellularLocation>
        <location evidence="1 6">Nucleus</location>
    </subcellularLocation>
</comment>
<gene>
    <name evidence="10" type="primary">RPC82</name>
    <name evidence="10" type="ORF">MYAM1_001805</name>
</gene>
<dbReference type="Pfam" id="PF05645">
    <property type="entry name" value="RNA_pol_Rpc82"/>
    <property type="match status" value="1"/>
</dbReference>
<evidence type="ECO:0000256" key="4">
    <source>
        <dbReference type="ARBA" id="ARBA00023242"/>
    </source>
</evidence>
<feature type="compositionally biased region" description="Basic and acidic residues" evidence="7">
    <location>
        <begin position="711"/>
        <end position="729"/>
    </location>
</feature>
<organism evidence="10 11">
    <name type="scientific">Malassezia yamatoensis</name>
    <dbReference type="NCBI Taxonomy" id="253288"/>
    <lineage>
        <taxon>Eukaryota</taxon>
        <taxon>Fungi</taxon>
        <taxon>Dikarya</taxon>
        <taxon>Basidiomycota</taxon>
        <taxon>Ustilaginomycotina</taxon>
        <taxon>Malasseziomycetes</taxon>
        <taxon>Malasseziales</taxon>
        <taxon>Malasseziaceae</taxon>
        <taxon>Malassezia</taxon>
    </lineage>
</organism>
<feature type="region of interest" description="Disordered" evidence="7">
    <location>
        <begin position="1000"/>
        <end position="1049"/>
    </location>
</feature>
<keyword evidence="2 6" id="KW-0240">DNA-directed RNA polymerase</keyword>
<feature type="compositionally biased region" description="Polar residues" evidence="7">
    <location>
        <begin position="1090"/>
        <end position="1116"/>
    </location>
</feature>
<keyword evidence="4 6" id="KW-0539">Nucleus</keyword>
<feature type="compositionally biased region" description="Polar residues" evidence="7">
    <location>
        <begin position="599"/>
        <end position="623"/>
    </location>
</feature>
<evidence type="ECO:0000256" key="2">
    <source>
        <dbReference type="ARBA" id="ARBA00022478"/>
    </source>
</evidence>
<feature type="compositionally biased region" description="Polar residues" evidence="7">
    <location>
        <begin position="903"/>
        <end position="918"/>
    </location>
</feature>
<feature type="region of interest" description="Disordered" evidence="7">
    <location>
        <begin position="170"/>
        <end position="214"/>
    </location>
</feature>
<dbReference type="AlphaFoldDB" id="A0AAJ5YYX1"/>
<dbReference type="EMBL" id="CP119944">
    <property type="protein sequence ID" value="WFC99069.1"/>
    <property type="molecule type" value="Genomic_DNA"/>
</dbReference>
<feature type="compositionally biased region" description="Low complexity" evidence="7">
    <location>
        <begin position="581"/>
        <end position="598"/>
    </location>
</feature>
<evidence type="ECO:0000256" key="7">
    <source>
        <dbReference type="SAM" id="MobiDB-lite"/>
    </source>
</evidence>
<feature type="region of interest" description="Disordered" evidence="7">
    <location>
        <begin position="579"/>
        <end position="798"/>
    </location>
</feature>
<feature type="compositionally biased region" description="Basic and acidic residues" evidence="7">
    <location>
        <begin position="1025"/>
        <end position="1042"/>
    </location>
</feature>
<feature type="region of interest" description="Disordered" evidence="7">
    <location>
        <begin position="1064"/>
        <end position="1148"/>
    </location>
</feature>
<comment type="function">
    <text evidence="5 6">DNA-dependent RNA polymerase catalyzes the transcription of DNA into RNA using the four ribonucleoside triphosphates as substrates. Specific core component of RNA polymerase III which synthesizes small RNAs, such as 5S rRNA and tRNAs.</text>
</comment>
<dbReference type="PANTHER" id="PTHR12949:SF0">
    <property type="entry name" value="DNA-DIRECTED RNA POLYMERASE III SUBUNIT RPC3"/>
    <property type="match status" value="1"/>
</dbReference>
<evidence type="ECO:0000313" key="10">
    <source>
        <dbReference type="EMBL" id="WFC99069.1"/>
    </source>
</evidence>
<dbReference type="InterPro" id="IPR008806">
    <property type="entry name" value="RNA_pol_III_Rpc82_C"/>
</dbReference>
<evidence type="ECO:0000256" key="3">
    <source>
        <dbReference type="ARBA" id="ARBA00023163"/>
    </source>
</evidence>
<feature type="compositionally biased region" description="Polar residues" evidence="7">
    <location>
        <begin position="634"/>
        <end position="658"/>
    </location>
</feature>
<feature type="domain" description="DNA-directed RNA polymerase III subunit RPC3 winged-helix" evidence="9">
    <location>
        <begin position="388"/>
        <end position="462"/>
    </location>
</feature>
<keyword evidence="11" id="KW-1185">Reference proteome</keyword>
<dbReference type="InterPro" id="IPR055207">
    <property type="entry name" value="POLR3C_WHD"/>
</dbReference>
<feature type="domain" description="RNA polymerase III Rpc82 C -terminal" evidence="8">
    <location>
        <begin position="112"/>
        <end position="320"/>
    </location>
</feature>
<dbReference type="Proteomes" id="UP001219567">
    <property type="component" value="Chromosome 2"/>
</dbReference>
<evidence type="ECO:0000256" key="1">
    <source>
        <dbReference type="ARBA" id="ARBA00004123"/>
    </source>
</evidence>
<accession>A0AAJ5YYX1</accession>
<comment type="subunit">
    <text evidence="6">Component of the RNA polymerase III (Pol III) complex consisting of 17 subunits.</text>
</comment>
<dbReference type="Pfam" id="PF22536">
    <property type="entry name" value="WHD_POLR3C"/>
    <property type="match status" value="1"/>
</dbReference>
<feature type="compositionally biased region" description="Basic residues" evidence="7">
    <location>
        <begin position="746"/>
        <end position="762"/>
    </location>
</feature>
<dbReference type="GO" id="GO:0003697">
    <property type="term" value="F:single-stranded DNA binding"/>
    <property type="evidence" value="ECO:0007669"/>
    <property type="project" value="UniProtKB-UniRule"/>
</dbReference>